<dbReference type="RefSeq" id="WP_102715037.1">
    <property type="nucleotide sequence ID" value="NZ_PJKA01000013.1"/>
</dbReference>
<gene>
    <name evidence="2" type="ORF">CXU22_09870</name>
</gene>
<feature type="transmembrane region" description="Helical" evidence="1">
    <location>
        <begin position="60"/>
        <end position="77"/>
    </location>
</feature>
<proteinExistence type="predicted"/>
<reference evidence="2 3" key="1">
    <citation type="journal article" date="2017" name="BMC Genomics">
        <title>Genome sequencing of 39 Akkermansia muciniphila isolates reveals its population structure, genomic and functional diverisity, and global distribution in mammalian gut microbiotas.</title>
        <authorList>
            <person name="Guo X."/>
            <person name="Li S."/>
            <person name="Zhang J."/>
            <person name="Wu F."/>
            <person name="Li X."/>
            <person name="Wu D."/>
            <person name="Zhang M."/>
            <person name="Ou Z."/>
            <person name="Jie Z."/>
            <person name="Yan Q."/>
            <person name="Li P."/>
            <person name="Yi J."/>
            <person name="Peng Y."/>
        </authorList>
    </citation>
    <scope>NUCLEOTIDE SEQUENCE [LARGE SCALE GENOMIC DNA]</scope>
    <source>
        <strain evidence="2 3">GP24</strain>
    </source>
</reference>
<keyword evidence="1" id="KW-1133">Transmembrane helix</keyword>
<sequence>MWEWIKSEILEFVMDRLADAFSLSPLYPEEWSLMRFINAFLLACAVAFLLAAGALGWSPFLIAAALLLIGAITRLAVCKLMK</sequence>
<protein>
    <submittedName>
        <fullName evidence="2">Uncharacterized protein</fullName>
    </submittedName>
</protein>
<dbReference type="EMBL" id="PJKA01000013">
    <property type="protein sequence ID" value="PNC16951.1"/>
    <property type="molecule type" value="Genomic_DNA"/>
</dbReference>
<evidence type="ECO:0000313" key="3">
    <source>
        <dbReference type="Proteomes" id="UP000236000"/>
    </source>
</evidence>
<evidence type="ECO:0000313" key="2">
    <source>
        <dbReference type="EMBL" id="PNC16951.1"/>
    </source>
</evidence>
<dbReference type="AlphaFoldDB" id="A0A2N8HAR2"/>
<comment type="caution">
    <text evidence="2">The sequence shown here is derived from an EMBL/GenBank/DDBJ whole genome shotgun (WGS) entry which is preliminary data.</text>
</comment>
<dbReference type="Proteomes" id="UP000236000">
    <property type="component" value="Unassembled WGS sequence"/>
</dbReference>
<organism evidence="2 3">
    <name type="scientific">Akkermansia muciniphila</name>
    <dbReference type="NCBI Taxonomy" id="239935"/>
    <lineage>
        <taxon>Bacteria</taxon>
        <taxon>Pseudomonadati</taxon>
        <taxon>Verrucomicrobiota</taxon>
        <taxon>Verrucomicrobiia</taxon>
        <taxon>Verrucomicrobiales</taxon>
        <taxon>Akkermansiaceae</taxon>
        <taxon>Akkermansia</taxon>
    </lineage>
</organism>
<accession>A0A2N8HAR2</accession>
<evidence type="ECO:0000256" key="1">
    <source>
        <dbReference type="SAM" id="Phobius"/>
    </source>
</evidence>
<dbReference type="OrthoDB" id="9962968at2"/>
<feature type="transmembrane region" description="Helical" evidence="1">
    <location>
        <begin position="36"/>
        <end position="54"/>
    </location>
</feature>
<keyword evidence="1" id="KW-0472">Membrane</keyword>
<name>A0A2N8HAR2_9BACT</name>
<keyword evidence="1" id="KW-0812">Transmembrane</keyword>